<sequence length="86" mass="9565">MNTDTIVRARIDLEVKTEAALVLSGMGLSISDAIRLLLVRVASEKSFPFSVKEPNCLTRETLDKSARNQDVYHPDNAGEMFRELGI</sequence>
<evidence type="ECO:0000256" key="1">
    <source>
        <dbReference type="ARBA" id="ARBA00010562"/>
    </source>
</evidence>
<gene>
    <name evidence="3" type="ORF">BECKFW1821A_GA0114235_105313</name>
</gene>
<dbReference type="GO" id="GO:0015643">
    <property type="term" value="F:toxic substance binding"/>
    <property type="evidence" value="ECO:0007669"/>
    <property type="project" value="InterPro"/>
</dbReference>
<name>A0A450SNF5_9GAMM</name>
<comment type="similarity">
    <text evidence="1">Belongs to the RelB/DinJ antitoxin family.</text>
</comment>
<dbReference type="PANTHER" id="PTHR38781:SF1">
    <property type="entry name" value="ANTITOXIN DINJ-RELATED"/>
    <property type="match status" value="1"/>
</dbReference>
<dbReference type="EMBL" id="CAADEW010000053">
    <property type="protein sequence ID" value="VFJ55326.1"/>
    <property type="molecule type" value="Genomic_DNA"/>
</dbReference>
<dbReference type="NCBIfam" id="TIGR02384">
    <property type="entry name" value="RelB_DinJ"/>
    <property type="match status" value="1"/>
</dbReference>
<dbReference type="InterPro" id="IPR013321">
    <property type="entry name" value="Arc_rbn_hlx_hlx"/>
</dbReference>
<dbReference type="GO" id="GO:0000987">
    <property type="term" value="F:cis-regulatory region sequence-specific DNA binding"/>
    <property type="evidence" value="ECO:0007669"/>
    <property type="project" value="InterPro"/>
</dbReference>
<dbReference type="Gene3D" id="1.10.1220.10">
    <property type="entry name" value="Met repressor-like"/>
    <property type="match status" value="1"/>
</dbReference>
<reference evidence="3" key="1">
    <citation type="submission" date="2019-02" db="EMBL/GenBank/DDBJ databases">
        <authorList>
            <person name="Gruber-Vodicka R. H."/>
            <person name="Seah K. B. B."/>
        </authorList>
    </citation>
    <scope>NUCLEOTIDE SEQUENCE</scope>
    <source>
        <strain evidence="3">BECK_BZ15</strain>
    </source>
</reference>
<proteinExistence type="inferred from homology"/>
<organism evidence="3">
    <name type="scientific">Candidatus Kentrum sp. FW</name>
    <dbReference type="NCBI Taxonomy" id="2126338"/>
    <lineage>
        <taxon>Bacteria</taxon>
        <taxon>Pseudomonadati</taxon>
        <taxon>Pseudomonadota</taxon>
        <taxon>Gammaproteobacteria</taxon>
        <taxon>Candidatus Kentrum</taxon>
    </lineage>
</organism>
<dbReference type="InterPro" id="IPR007337">
    <property type="entry name" value="RelB/DinJ"/>
</dbReference>
<dbReference type="GO" id="GO:0006355">
    <property type="term" value="P:regulation of DNA-templated transcription"/>
    <property type="evidence" value="ECO:0007669"/>
    <property type="project" value="InterPro"/>
</dbReference>
<protein>
    <submittedName>
        <fullName evidence="3">DNA-damage-inducible protein J</fullName>
    </submittedName>
</protein>
<dbReference type="PANTHER" id="PTHR38781">
    <property type="entry name" value="ANTITOXIN DINJ-RELATED"/>
    <property type="match status" value="1"/>
</dbReference>
<dbReference type="AlphaFoldDB" id="A0A450SNF5"/>
<dbReference type="InterPro" id="IPR026262">
    <property type="entry name" value="DinJ"/>
</dbReference>
<keyword evidence="2" id="KW-1277">Toxin-antitoxin system</keyword>
<evidence type="ECO:0000313" key="3">
    <source>
        <dbReference type="EMBL" id="VFJ55326.1"/>
    </source>
</evidence>
<evidence type="ECO:0000256" key="2">
    <source>
        <dbReference type="ARBA" id="ARBA00022649"/>
    </source>
</evidence>
<dbReference type="GO" id="GO:0006351">
    <property type="term" value="P:DNA-templated transcription"/>
    <property type="evidence" value="ECO:0007669"/>
    <property type="project" value="TreeGrafter"/>
</dbReference>
<accession>A0A450SNF5</accession>
<dbReference type="GO" id="GO:0044010">
    <property type="term" value="P:single-species biofilm formation"/>
    <property type="evidence" value="ECO:0007669"/>
    <property type="project" value="InterPro"/>
</dbReference>
<dbReference type="PIRSF" id="PIRSF003108">
    <property type="entry name" value="DinJ"/>
    <property type="match status" value="1"/>
</dbReference>
<dbReference type="Pfam" id="PF04221">
    <property type="entry name" value="RelB"/>
    <property type="match status" value="1"/>
</dbReference>